<reference evidence="4" key="1">
    <citation type="submission" date="2017-01" db="EMBL/GenBank/DDBJ databases">
        <title>A deep insight into the sialotranscriptome of adult male and female Cluex tarsalis mosquitoes.</title>
        <authorList>
            <person name="Ribeiro J.M."/>
            <person name="Moreira F."/>
            <person name="Bernard K.A."/>
            <person name="Calvo E."/>
        </authorList>
    </citation>
    <scope>NUCLEOTIDE SEQUENCE</scope>
    <source>
        <strain evidence="4">Kern County</strain>
        <tissue evidence="4">Salivary glands</tissue>
    </source>
</reference>
<dbReference type="InterPro" id="IPR032675">
    <property type="entry name" value="LRR_dom_sf"/>
</dbReference>
<protein>
    <submittedName>
        <fullName evidence="4">Uncharacterized protein</fullName>
    </submittedName>
</protein>
<feature type="transmembrane region" description="Helical" evidence="2">
    <location>
        <begin position="390"/>
        <end position="417"/>
    </location>
</feature>
<organism evidence="4">
    <name type="scientific">Culex tarsalis</name>
    <name type="common">Encephalitis mosquito</name>
    <dbReference type="NCBI Taxonomy" id="7177"/>
    <lineage>
        <taxon>Eukaryota</taxon>
        <taxon>Metazoa</taxon>
        <taxon>Ecdysozoa</taxon>
        <taxon>Arthropoda</taxon>
        <taxon>Hexapoda</taxon>
        <taxon>Insecta</taxon>
        <taxon>Pterygota</taxon>
        <taxon>Neoptera</taxon>
        <taxon>Endopterygota</taxon>
        <taxon>Diptera</taxon>
        <taxon>Nematocera</taxon>
        <taxon>Culicoidea</taxon>
        <taxon>Culicidae</taxon>
        <taxon>Culicinae</taxon>
        <taxon>Culicini</taxon>
        <taxon>Culex</taxon>
        <taxon>Culex</taxon>
    </lineage>
</organism>
<keyword evidence="2" id="KW-1133">Transmembrane helix</keyword>
<evidence type="ECO:0000313" key="4">
    <source>
        <dbReference type="EMBL" id="JAV27745.1"/>
    </source>
</evidence>
<keyword evidence="2" id="KW-0812">Transmembrane</keyword>
<evidence type="ECO:0000256" key="1">
    <source>
        <dbReference type="SAM" id="MobiDB-lite"/>
    </source>
</evidence>
<keyword evidence="3" id="KW-0732">Signal</keyword>
<accession>A0A1Q3FJP8</accession>
<evidence type="ECO:0000256" key="2">
    <source>
        <dbReference type="SAM" id="Phobius"/>
    </source>
</evidence>
<feature type="compositionally biased region" description="Basic and acidic residues" evidence="1">
    <location>
        <begin position="437"/>
        <end position="451"/>
    </location>
</feature>
<name>A0A1Q3FJP8_CULTA</name>
<dbReference type="EMBL" id="GFDL01007300">
    <property type="protein sequence ID" value="JAV27745.1"/>
    <property type="molecule type" value="Transcribed_RNA"/>
</dbReference>
<feature type="chain" id="PRO_5012637047" evidence="3">
    <location>
        <begin position="30"/>
        <end position="460"/>
    </location>
</feature>
<keyword evidence="2" id="KW-0472">Membrane</keyword>
<dbReference type="AlphaFoldDB" id="A0A1Q3FJP8"/>
<sequence>MIQFKVEHVRFLLLQTIVAHLVLSGRTIAGEDFENLDIHGELVTVDCVHDVTRFGKRICDCGYRNKDFAVPRFDGSTTEIELINCKSLLIQPDTFVELFGLSRLSIINVENLILEPNALNFARNNPSAQLKINLINNLIEELPSNLISGPIHEIAFVRCRIGVFRPFSVASIGDRLENLRVVETFVNRIERHAFKRFNVNYILIEGSKFVSPIVSQSFYEIDVQERFDLRNSSFYHLLPSAFTMKNVTHLQIQNSEFEKMDGESLNLQIRKSIRITGNYFNSIHEAAFIAIALDSSYFSRNSQKPALQFVNNRIGQLDQSNALRFSDSFNVQIEGVHIAHSISCNDVITLEQSSLFKNHPNEIFFSTSGAKDEFKSFNDIRRVQCLENNFWMWLIIGVIVGAIILVIICSIVSWYCLAQKKEKVTRAGGCYAGTAHLPRDSDSDADRESRSVENGSLNEK</sequence>
<feature type="region of interest" description="Disordered" evidence="1">
    <location>
        <begin position="436"/>
        <end position="460"/>
    </location>
</feature>
<evidence type="ECO:0000256" key="3">
    <source>
        <dbReference type="SAM" id="SignalP"/>
    </source>
</evidence>
<feature type="signal peptide" evidence="3">
    <location>
        <begin position="1"/>
        <end position="29"/>
    </location>
</feature>
<proteinExistence type="predicted"/>
<dbReference type="Gene3D" id="3.80.10.10">
    <property type="entry name" value="Ribonuclease Inhibitor"/>
    <property type="match status" value="1"/>
</dbReference>